<feature type="transmembrane region" description="Helical" evidence="9">
    <location>
        <begin position="69"/>
        <end position="92"/>
    </location>
</feature>
<evidence type="ECO:0000256" key="5">
    <source>
        <dbReference type="ARBA" id="ARBA00023040"/>
    </source>
</evidence>
<dbReference type="GeneTree" id="ENSGT01110000267167"/>
<evidence type="ECO:0000313" key="11">
    <source>
        <dbReference type="Ensembl" id="ENSPNYP00000031221.1"/>
    </source>
</evidence>
<keyword evidence="8" id="KW-0807">Transducer</keyword>
<dbReference type="InterPro" id="IPR017452">
    <property type="entry name" value="GPCR_Rhodpsn_7TM"/>
</dbReference>
<keyword evidence="7" id="KW-0675">Receptor</keyword>
<reference evidence="11" key="1">
    <citation type="submission" date="2023-09" db="UniProtKB">
        <authorList>
            <consortium name="Ensembl"/>
        </authorList>
    </citation>
    <scope>IDENTIFICATION</scope>
</reference>
<keyword evidence="3 9" id="KW-0812">Transmembrane</keyword>
<comment type="subcellular location">
    <subcellularLocation>
        <location evidence="1">Cell membrane</location>
        <topology evidence="1">Multi-pass membrane protein</topology>
    </subcellularLocation>
</comment>
<evidence type="ECO:0000256" key="8">
    <source>
        <dbReference type="ARBA" id="ARBA00023224"/>
    </source>
</evidence>
<evidence type="ECO:0000256" key="9">
    <source>
        <dbReference type="SAM" id="Phobius"/>
    </source>
</evidence>
<keyword evidence="4 9" id="KW-1133">Transmembrane helix</keyword>
<feature type="transmembrane region" description="Helical" evidence="9">
    <location>
        <begin position="35"/>
        <end position="57"/>
    </location>
</feature>
<keyword evidence="5" id="KW-0297">G-protein coupled receptor</keyword>
<feature type="transmembrane region" description="Helical" evidence="9">
    <location>
        <begin position="6"/>
        <end position="23"/>
    </location>
</feature>
<evidence type="ECO:0000256" key="2">
    <source>
        <dbReference type="ARBA" id="ARBA00022475"/>
    </source>
</evidence>
<dbReference type="GO" id="GO:0005886">
    <property type="term" value="C:plasma membrane"/>
    <property type="evidence" value="ECO:0007669"/>
    <property type="project" value="UniProtKB-SubCell"/>
</dbReference>
<name>A0A3B4HC03_9CICH</name>
<feature type="transmembrane region" description="Helical" evidence="9">
    <location>
        <begin position="210"/>
        <end position="230"/>
    </location>
</feature>
<feature type="domain" description="G-protein coupled receptors family 1 profile" evidence="10">
    <location>
        <begin position="5"/>
        <end position="265"/>
    </location>
</feature>
<dbReference type="PRINTS" id="PR00237">
    <property type="entry name" value="GPCRRHODOPSN"/>
</dbReference>
<dbReference type="InterPro" id="IPR000276">
    <property type="entry name" value="GPCR_Rhodpsn"/>
</dbReference>
<feature type="transmembrane region" description="Helical" evidence="9">
    <location>
        <begin position="160"/>
        <end position="182"/>
    </location>
</feature>
<evidence type="ECO:0000256" key="4">
    <source>
        <dbReference type="ARBA" id="ARBA00022989"/>
    </source>
</evidence>
<dbReference type="Gene3D" id="1.20.1070.10">
    <property type="entry name" value="Rhodopsin 7-helix transmembrane proteins"/>
    <property type="match status" value="1"/>
</dbReference>
<dbReference type="PANTHER" id="PTHR24233">
    <property type="entry name" value="P2Y PURINOCEPTOR-RELATED G-PROTEIN COUPLED RECEPTOR"/>
    <property type="match status" value="1"/>
</dbReference>
<evidence type="ECO:0000256" key="6">
    <source>
        <dbReference type="ARBA" id="ARBA00023136"/>
    </source>
</evidence>
<keyword evidence="6 9" id="KW-0472">Membrane</keyword>
<keyword evidence="2" id="KW-1003">Cell membrane</keyword>
<dbReference type="PANTHER" id="PTHR24233:SF11">
    <property type="entry name" value="P2Y PURINOCEPTOR 14-LIKE"/>
    <property type="match status" value="1"/>
</dbReference>
<evidence type="ECO:0000256" key="3">
    <source>
        <dbReference type="ARBA" id="ARBA00022692"/>
    </source>
</evidence>
<dbReference type="SUPFAM" id="SSF81321">
    <property type="entry name" value="Family A G protein-coupled receptor-like"/>
    <property type="match status" value="1"/>
</dbReference>
<dbReference type="GO" id="GO:0045028">
    <property type="term" value="F:G protein-coupled purinergic nucleotide receptor activity"/>
    <property type="evidence" value="ECO:0007669"/>
    <property type="project" value="TreeGrafter"/>
</dbReference>
<evidence type="ECO:0000259" key="10">
    <source>
        <dbReference type="PROSITE" id="PS50262"/>
    </source>
</evidence>
<feature type="transmembrane region" description="Helical" evidence="9">
    <location>
        <begin position="250"/>
        <end position="269"/>
    </location>
</feature>
<dbReference type="PROSITE" id="PS50262">
    <property type="entry name" value="G_PROTEIN_RECEP_F1_2"/>
    <property type="match status" value="1"/>
</dbReference>
<dbReference type="Pfam" id="PF00001">
    <property type="entry name" value="7tm_1"/>
    <property type="match status" value="1"/>
</dbReference>
<accession>A0A3B4HC03</accession>
<dbReference type="Ensembl" id="ENSPNYT00000031972.1">
    <property type="protein sequence ID" value="ENSPNYP00000031221.1"/>
    <property type="gene ID" value="ENSPNYG00000023538.1"/>
</dbReference>
<evidence type="ECO:0000256" key="7">
    <source>
        <dbReference type="ARBA" id="ARBA00023170"/>
    </source>
</evidence>
<evidence type="ECO:0000256" key="1">
    <source>
        <dbReference type="ARBA" id="ARBA00004651"/>
    </source>
</evidence>
<dbReference type="AlphaFoldDB" id="A0A3B4HC03"/>
<proteinExistence type="predicted"/>
<protein>
    <recommendedName>
        <fullName evidence="10">G-protein coupled receptors family 1 profile domain-containing protein</fullName>
    </recommendedName>
</protein>
<organism evidence="11">
    <name type="scientific">Pundamilia nyererei</name>
    <dbReference type="NCBI Taxonomy" id="303518"/>
    <lineage>
        <taxon>Eukaryota</taxon>
        <taxon>Metazoa</taxon>
        <taxon>Chordata</taxon>
        <taxon>Craniata</taxon>
        <taxon>Vertebrata</taxon>
        <taxon>Euteleostomi</taxon>
        <taxon>Actinopterygii</taxon>
        <taxon>Neopterygii</taxon>
        <taxon>Teleostei</taxon>
        <taxon>Neoteleostei</taxon>
        <taxon>Acanthomorphata</taxon>
        <taxon>Ovalentaria</taxon>
        <taxon>Cichlomorphae</taxon>
        <taxon>Cichliformes</taxon>
        <taxon>Cichlidae</taxon>
        <taxon>African cichlids</taxon>
        <taxon>Pseudocrenilabrinae</taxon>
        <taxon>Haplochromini</taxon>
        <taxon>Pundamilia</taxon>
    </lineage>
</organism>
<feature type="transmembrane region" description="Helical" evidence="9">
    <location>
        <begin position="112"/>
        <end position="133"/>
    </location>
</feature>
<sequence length="317" mass="36035">VQMKGLLLVVGLLLNCFIMKLYFQQQASSSLMVYLKNLTAADFLLCLFLPLRIVHYARNSVPIQRLYCTFGASAIFLNIEVLLPFSSFLRYLKIVHPYRTHFLQTIQAARKISLITWLILLAPTVIYNILLLITQPHVSAGPGCCSAFFSEFGSVLHKTLHAGCISIFLLVFISLVFFYYSISRRVLLVQQRQLASSGCEKLLKSRRNMLVLVSIFCICFVPHHLVRLPFTFLCSKGFVGQVLYYLKEVATLVSVFNICVDPVVYFFLCKAFRAQLSQKTASLRAHVNIEQSKEENENTEQQLTHLGHPMTSIVHSV</sequence>